<dbReference type="GO" id="GO:0016616">
    <property type="term" value="F:oxidoreductase activity, acting on the CH-OH group of donors, NAD or NADP as acceptor"/>
    <property type="evidence" value="ECO:0007669"/>
    <property type="project" value="InterPro"/>
</dbReference>
<keyword evidence="6" id="KW-1185">Reference proteome</keyword>
<evidence type="ECO:0000256" key="1">
    <source>
        <dbReference type="ARBA" id="ARBA00009219"/>
    </source>
</evidence>
<comment type="similarity">
    <text evidence="1">Belongs to the 3-beta-HSD family.</text>
</comment>
<dbReference type="SUPFAM" id="SSF51735">
    <property type="entry name" value="NAD(P)-binding Rossmann-fold domains"/>
    <property type="match status" value="1"/>
</dbReference>
<dbReference type="Gene3D" id="3.40.50.720">
    <property type="entry name" value="NAD(P)-binding Rossmann-like Domain"/>
    <property type="match status" value="2"/>
</dbReference>
<evidence type="ECO:0000313" key="5">
    <source>
        <dbReference type="EMBL" id="KLO07614.1"/>
    </source>
</evidence>
<reference evidence="5 6" key="1">
    <citation type="submission" date="2015-04" db="EMBL/GenBank/DDBJ databases">
        <title>Complete genome sequence of Schizopora paradoxa KUC8140, a cosmopolitan wood degrader in East Asia.</title>
        <authorList>
            <consortium name="DOE Joint Genome Institute"/>
            <person name="Min B."/>
            <person name="Park H."/>
            <person name="Jang Y."/>
            <person name="Kim J.-J."/>
            <person name="Kim K.H."/>
            <person name="Pangilinan J."/>
            <person name="Lipzen A."/>
            <person name="Riley R."/>
            <person name="Grigoriev I.V."/>
            <person name="Spatafora J.W."/>
            <person name="Choi I.-G."/>
        </authorList>
    </citation>
    <scope>NUCLEOTIDE SEQUENCE [LARGE SCALE GENOMIC DNA]</scope>
    <source>
        <strain evidence="5 6">KUC8140</strain>
    </source>
</reference>
<keyword evidence="2" id="KW-0560">Oxidoreductase</keyword>
<protein>
    <submittedName>
        <fullName evidence="5">C-3 sterol dehydrogenase</fullName>
    </submittedName>
</protein>
<organism evidence="5 6">
    <name type="scientific">Schizopora paradoxa</name>
    <dbReference type="NCBI Taxonomy" id="27342"/>
    <lineage>
        <taxon>Eukaryota</taxon>
        <taxon>Fungi</taxon>
        <taxon>Dikarya</taxon>
        <taxon>Basidiomycota</taxon>
        <taxon>Agaricomycotina</taxon>
        <taxon>Agaricomycetes</taxon>
        <taxon>Hymenochaetales</taxon>
        <taxon>Schizoporaceae</taxon>
        <taxon>Schizopora</taxon>
    </lineage>
</organism>
<dbReference type="InParanoid" id="A0A0H2R6Y9"/>
<proteinExistence type="inferred from homology"/>
<evidence type="ECO:0000256" key="3">
    <source>
        <dbReference type="SAM" id="MobiDB-lite"/>
    </source>
</evidence>
<feature type="domain" description="3-beta hydroxysteroid dehydrogenase/isomerase" evidence="4">
    <location>
        <begin position="8"/>
        <end position="224"/>
    </location>
</feature>
<accession>A0A0H2R6Y9</accession>
<feature type="region of interest" description="Disordered" evidence="3">
    <location>
        <begin position="239"/>
        <end position="261"/>
    </location>
</feature>
<dbReference type="STRING" id="27342.A0A0H2R6Y9"/>
<evidence type="ECO:0000259" key="4">
    <source>
        <dbReference type="Pfam" id="PF01073"/>
    </source>
</evidence>
<evidence type="ECO:0000313" key="6">
    <source>
        <dbReference type="Proteomes" id="UP000053477"/>
    </source>
</evidence>
<dbReference type="InterPro" id="IPR050177">
    <property type="entry name" value="Lipid_A_modif_metabolic_enz"/>
</dbReference>
<dbReference type="FunCoup" id="A0A0H2R6Y9">
    <property type="interactions" value="143"/>
</dbReference>
<dbReference type="PANTHER" id="PTHR43245:SF51">
    <property type="entry name" value="SHORT CHAIN DEHYDROGENASE_REDUCTASE FAMILY 42E, MEMBER 2"/>
    <property type="match status" value="1"/>
</dbReference>
<dbReference type="Pfam" id="PF01073">
    <property type="entry name" value="3Beta_HSD"/>
    <property type="match status" value="1"/>
</dbReference>
<dbReference type="InterPro" id="IPR002225">
    <property type="entry name" value="3Beta_OHSteriod_DH/Estase"/>
</dbReference>
<dbReference type="InterPro" id="IPR036291">
    <property type="entry name" value="NAD(P)-bd_dom_sf"/>
</dbReference>
<sequence>MSSRDNYLVIGGSGFLGRHIVEALVKRGDVVSVLDIVQRYHDVPFYMADISVQEQVEDVLAKSGATCIIHTASPPHGLDPAIYWKVNVEGTKAVIAAAVAHGVPKLVFTSSAGVIFSGNDIIDVDERVEFPEKALDAYNESKAKAEELILAANGKDGLKTVALRPAGIFGPGDRQVMHGLMQVFKNKQTHFQIGDNNNLFDWTYVTNVADAHLLAADRLSAPRTDLEDARHHQLPPINLSTGQRIVPTSKGRPMGPAVEPTSNATDLEKAFREGTHYEDRPCVRTRFDQLSDTVIAKTESNPFRVDGEVFFITNGEPVYFWDFMRAVWHEMGDPLDRRITKIPKSLGSVLASLAETWSWLIGKEPTFTRFRVAFSCVNRWHNIEKARLVLGFEPKVGVVDGIGRMVEWYKSEHMKE</sequence>
<dbReference type="EMBL" id="KQ086129">
    <property type="protein sequence ID" value="KLO07614.1"/>
    <property type="molecule type" value="Genomic_DNA"/>
</dbReference>
<dbReference type="AlphaFoldDB" id="A0A0H2R6Y9"/>
<dbReference type="OrthoDB" id="10058185at2759"/>
<name>A0A0H2R6Y9_9AGAM</name>
<gene>
    <name evidence="5" type="ORF">SCHPADRAFT_836403</name>
</gene>
<evidence type="ECO:0000256" key="2">
    <source>
        <dbReference type="ARBA" id="ARBA00023002"/>
    </source>
</evidence>
<dbReference type="GO" id="GO:0006694">
    <property type="term" value="P:steroid biosynthetic process"/>
    <property type="evidence" value="ECO:0007669"/>
    <property type="project" value="InterPro"/>
</dbReference>
<dbReference type="PANTHER" id="PTHR43245">
    <property type="entry name" value="BIFUNCTIONAL POLYMYXIN RESISTANCE PROTEIN ARNA"/>
    <property type="match status" value="1"/>
</dbReference>
<dbReference type="Proteomes" id="UP000053477">
    <property type="component" value="Unassembled WGS sequence"/>
</dbReference>